<gene>
    <name evidence="1" type="ORF">M404DRAFT_60127</name>
</gene>
<name>A0A0C3PA52_PISTI</name>
<dbReference type="OrthoDB" id="3183574at2759"/>
<organism evidence="1 2">
    <name type="scientific">Pisolithus tinctorius Marx 270</name>
    <dbReference type="NCBI Taxonomy" id="870435"/>
    <lineage>
        <taxon>Eukaryota</taxon>
        <taxon>Fungi</taxon>
        <taxon>Dikarya</taxon>
        <taxon>Basidiomycota</taxon>
        <taxon>Agaricomycotina</taxon>
        <taxon>Agaricomycetes</taxon>
        <taxon>Agaricomycetidae</taxon>
        <taxon>Boletales</taxon>
        <taxon>Sclerodermatineae</taxon>
        <taxon>Pisolithaceae</taxon>
        <taxon>Pisolithus</taxon>
    </lineage>
</organism>
<evidence type="ECO:0000313" key="1">
    <source>
        <dbReference type="EMBL" id="KIO04761.1"/>
    </source>
</evidence>
<dbReference type="EMBL" id="KN831969">
    <property type="protein sequence ID" value="KIO04761.1"/>
    <property type="molecule type" value="Genomic_DNA"/>
</dbReference>
<proteinExistence type="predicted"/>
<feature type="non-terminal residue" evidence="1">
    <location>
        <position position="178"/>
    </location>
</feature>
<dbReference type="AlphaFoldDB" id="A0A0C3PA52"/>
<reference evidence="1 2" key="1">
    <citation type="submission" date="2014-04" db="EMBL/GenBank/DDBJ databases">
        <authorList>
            <consortium name="DOE Joint Genome Institute"/>
            <person name="Kuo A."/>
            <person name="Kohler A."/>
            <person name="Costa M.D."/>
            <person name="Nagy L.G."/>
            <person name="Floudas D."/>
            <person name="Copeland A."/>
            <person name="Barry K.W."/>
            <person name="Cichocki N."/>
            <person name="Veneault-Fourrey C."/>
            <person name="LaButti K."/>
            <person name="Lindquist E.A."/>
            <person name="Lipzen A."/>
            <person name="Lundell T."/>
            <person name="Morin E."/>
            <person name="Murat C."/>
            <person name="Sun H."/>
            <person name="Tunlid A."/>
            <person name="Henrissat B."/>
            <person name="Grigoriev I.V."/>
            <person name="Hibbett D.S."/>
            <person name="Martin F."/>
            <person name="Nordberg H.P."/>
            <person name="Cantor M.N."/>
            <person name="Hua S.X."/>
        </authorList>
    </citation>
    <scope>NUCLEOTIDE SEQUENCE [LARGE SCALE GENOMIC DNA]</scope>
    <source>
        <strain evidence="1 2">Marx 270</strain>
    </source>
</reference>
<reference evidence="2" key="2">
    <citation type="submission" date="2015-01" db="EMBL/GenBank/DDBJ databases">
        <title>Evolutionary Origins and Diversification of the Mycorrhizal Mutualists.</title>
        <authorList>
            <consortium name="DOE Joint Genome Institute"/>
            <consortium name="Mycorrhizal Genomics Consortium"/>
            <person name="Kohler A."/>
            <person name="Kuo A."/>
            <person name="Nagy L.G."/>
            <person name="Floudas D."/>
            <person name="Copeland A."/>
            <person name="Barry K.W."/>
            <person name="Cichocki N."/>
            <person name="Veneault-Fourrey C."/>
            <person name="LaButti K."/>
            <person name="Lindquist E.A."/>
            <person name="Lipzen A."/>
            <person name="Lundell T."/>
            <person name="Morin E."/>
            <person name="Murat C."/>
            <person name="Riley R."/>
            <person name="Ohm R."/>
            <person name="Sun H."/>
            <person name="Tunlid A."/>
            <person name="Henrissat B."/>
            <person name="Grigoriev I.V."/>
            <person name="Hibbett D.S."/>
            <person name="Martin F."/>
        </authorList>
    </citation>
    <scope>NUCLEOTIDE SEQUENCE [LARGE SCALE GENOMIC DNA]</scope>
    <source>
        <strain evidence="2">Marx 270</strain>
    </source>
</reference>
<feature type="non-terminal residue" evidence="1">
    <location>
        <position position="1"/>
    </location>
</feature>
<keyword evidence="2" id="KW-1185">Reference proteome</keyword>
<dbReference type="InParanoid" id="A0A0C3PA52"/>
<dbReference type="HOGENOM" id="CLU_068912_0_1_1"/>
<sequence>EYLQHRIRALAARFFRDPEILMDVLRSCDAVISGSSALHLLLPASYTTWSPTDLDIYVPLRTFHYLTWLLNNHGYSSVSKGAINHSTYSYSKIASVYTFSDGVRTMDVVVSKTSAAFSPLFQFHSTALMNFVSHDRISCAYPSLTLHHLSLINPGLLYANCFSDKHIDALQKYVLRGF</sequence>
<dbReference type="Proteomes" id="UP000054217">
    <property type="component" value="Unassembled WGS sequence"/>
</dbReference>
<accession>A0A0C3PA52</accession>
<protein>
    <submittedName>
        <fullName evidence="1">Uncharacterized protein</fullName>
    </submittedName>
</protein>
<evidence type="ECO:0000313" key="2">
    <source>
        <dbReference type="Proteomes" id="UP000054217"/>
    </source>
</evidence>